<keyword evidence="2" id="KW-1133">Transmembrane helix</keyword>
<gene>
    <name evidence="3" type="ORF">EPD60_14330</name>
</gene>
<feature type="compositionally biased region" description="Polar residues" evidence="1">
    <location>
        <begin position="123"/>
        <end position="146"/>
    </location>
</feature>
<dbReference type="OrthoDB" id="671870at2"/>
<dbReference type="Proteomes" id="UP000295334">
    <property type="component" value="Unassembled WGS sequence"/>
</dbReference>
<feature type="region of interest" description="Disordered" evidence="1">
    <location>
        <begin position="238"/>
        <end position="258"/>
    </location>
</feature>
<proteinExistence type="predicted"/>
<organism evidence="3 4">
    <name type="scientific">Flaviaesturariibacter flavus</name>
    <dbReference type="NCBI Taxonomy" id="2502780"/>
    <lineage>
        <taxon>Bacteria</taxon>
        <taxon>Pseudomonadati</taxon>
        <taxon>Bacteroidota</taxon>
        <taxon>Chitinophagia</taxon>
        <taxon>Chitinophagales</taxon>
        <taxon>Chitinophagaceae</taxon>
        <taxon>Flaviaestuariibacter</taxon>
    </lineage>
</organism>
<accession>A0A4R1B4Q1</accession>
<keyword evidence="4" id="KW-1185">Reference proteome</keyword>
<dbReference type="EMBL" id="SJZI01000050">
    <property type="protein sequence ID" value="TCJ12450.1"/>
    <property type="molecule type" value="Genomic_DNA"/>
</dbReference>
<reference evidence="3 4" key="1">
    <citation type="submission" date="2019-03" db="EMBL/GenBank/DDBJ databases">
        <authorList>
            <person name="Kim M.K.M."/>
        </authorList>
    </citation>
    <scope>NUCLEOTIDE SEQUENCE [LARGE SCALE GENOMIC DNA]</scope>
    <source>
        <strain evidence="3 4">17J68-12</strain>
    </source>
</reference>
<dbReference type="AlphaFoldDB" id="A0A4R1B4Q1"/>
<feature type="compositionally biased region" description="Polar residues" evidence="1">
    <location>
        <begin position="238"/>
        <end position="251"/>
    </location>
</feature>
<evidence type="ECO:0000256" key="2">
    <source>
        <dbReference type="SAM" id="Phobius"/>
    </source>
</evidence>
<evidence type="ECO:0008006" key="5">
    <source>
        <dbReference type="Google" id="ProtNLM"/>
    </source>
</evidence>
<name>A0A4R1B4Q1_9BACT</name>
<feature type="transmembrane region" description="Helical" evidence="2">
    <location>
        <begin position="83"/>
        <end position="102"/>
    </location>
</feature>
<evidence type="ECO:0000313" key="3">
    <source>
        <dbReference type="EMBL" id="TCJ12450.1"/>
    </source>
</evidence>
<keyword evidence="2" id="KW-0472">Membrane</keyword>
<protein>
    <recommendedName>
        <fullName evidence="5">Outer membrane protein beta-barrel domain-containing protein</fullName>
    </recommendedName>
</protein>
<evidence type="ECO:0000256" key="1">
    <source>
        <dbReference type="SAM" id="MobiDB-lite"/>
    </source>
</evidence>
<comment type="caution">
    <text evidence="3">The sequence shown here is derived from an EMBL/GenBank/DDBJ whole genome shotgun (WGS) entry which is preliminary data.</text>
</comment>
<sequence>MWRSASCSASAKAPRARSMRGRGPCSLPGFKTKRRKPKTCVMLENNFERDVQKKMGELRFEPSAPVWEAVSRQINQKRRRRRALLIWFFFGLLLLGGGGLLLRNGQRGENPVAHTGRNMPATPATTGNGNTPETGSTPKRSGSDQPVRTEDNAHNEVGTATAGTIQTDNVPAGTSHLTEAPAATGGKQDARNSIAVRSISARTSGQTANIFANKARRASLAAAGSGAKKFAANITGKRSQTLAEAPEQSQRPELLQKPAEPTNQFPVAAITPADTMARTSPAAAPALAAVVTPPADSNMAAQPAIPKKTGRKRMEWNLGAWAGASRLATAPASSDHIETQTYPAFVPATPTYAASLGAGVQAGIALPLQRRLALTASLGYAYYSVYGSVSDFDPGNAMGAGLLPSAAPGPVYWKSSARFTWHYITAGAGLRWKPLERLQLSAGLNLGVPVGGKAWVYRYDDRSFVPAERDTKMQLFWQAGVEFRLWEKGSRALFVGPGYQRGFSRTGPDGGYQLSAPGLQARFRF</sequence>
<feature type="region of interest" description="Disordered" evidence="1">
    <location>
        <begin position="1"/>
        <end position="31"/>
    </location>
</feature>
<evidence type="ECO:0000313" key="4">
    <source>
        <dbReference type="Proteomes" id="UP000295334"/>
    </source>
</evidence>
<feature type="region of interest" description="Disordered" evidence="1">
    <location>
        <begin position="111"/>
        <end position="191"/>
    </location>
</feature>
<keyword evidence="2" id="KW-0812">Transmembrane</keyword>